<organism evidence="1">
    <name type="scientific">freshwater metagenome</name>
    <dbReference type="NCBI Taxonomy" id="449393"/>
    <lineage>
        <taxon>unclassified sequences</taxon>
        <taxon>metagenomes</taxon>
        <taxon>ecological metagenomes</taxon>
    </lineage>
</organism>
<dbReference type="EMBL" id="CAFAAI010000127">
    <property type="protein sequence ID" value="CAB4797681.1"/>
    <property type="molecule type" value="Genomic_DNA"/>
</dbReference>
<sequence>MHAGLFTERDEFVGCCPTARNGFALAIAVRRAVGKREPKRAGANCGSQLGAHGLYLSGIGGAANGFAAHHVTTDRAVAHEEPCVHRDVALKATQIVGEGFPAPVGAVFERSQRHALDLGHHLAQIVGITRNQRRQREATVATDDCGDAMVARWACSGIPQQLSVVVRVRIDDARSNNEASGIEHFGS</sequence>
<proteinExistence type="predicted"/>
<accession>A0A6J6XKF4</accession>
<dbReference type="AlphaFoldDB" id="A0A6J6XKF4"/>
<evidence type="ECO:0000313" key="1">
    <source>
        <dbReference type="EMBL" id="CAB4797681.1"/>
    </source>
</evidence>
<reference evidence="1" key="1">
    <citation type="submission" date="2020-05" db="EMBL/GenBank/DDBJ databases">
        <authorList>
            <person name="Chiriac C."/>
            <person name="Salcher M."/>
            <person name="Ghai R."/>
            <person name="Kavagutti S V."/>
        </authorList>
    </citation>
    <scope>NUCLEOTIDE SEQUENCE</scope>
</reference>
<gene>
    <name evidence="1" type="ORF">UFOPK2992_00834</name>
</gene>
<protein>
    <submittedName>
        <fullName evidence="1">Unannotated protein</fullName>
    </submittedName>
</protein>
<name>A0A6J6XKF4_9ZZZZ</name>